<keyword evidence="4" id="KW-1185">Reference proteome</keyword>
<dbReference type="PANTHER" id="PTHR10788:SF106">
    <property type="entry name" value="BCDNA.GH08860"/>
    <property type="match status" value="1"/>
</dbReference>
<keyword evidence="2" id="KW-0472">Membrane</keyword>
<proteinExistence type="inferred from homology"/>
<feature type="transmembrane region" description="Helical" evidence="2">
    <location>
        <begin position="6"/>
        <end position="25"/>
    </location>
</feature>
<dbReference type="Gene3D" id="3.40.50.2000">
    <property type="entry name" value="Glycogen Phosphorylase B"/>
    <property type="match status" value="2"/>
</dbReference>
<sequence>MKINLALITSIIVAVGLVALGFTIVQISSDREQLRNELEGKTIRVAEDFYKTYFESVEQGDSLRYSKITDSVIGQYRFAGMAVYFNQDSIIPLNQDVKPFLPASTDFVSLAISADSSMGRFIKINNNNYYVYTRLIKKVDLPAAAVVFYTDAEYIRHLTNSIWFRNFWRWFLQALVISVVTLLIIRWGILSPINRVIEWARAARSGDFDLLQKRPRVAFLEPLYKEISGIAKAMQEARAIAQEEARLRTTAESVWTPERLNEEMKVLLQNKMMVVISNREPYMHIHAGREIQCIVPASGMVTAMEPILKACGGLWIASGSGDADKETVDEHDKVSVPPYENKYTLRRVWLSKEQEDHFYYGFSNEGLWPLCHIAHTRPIFRKIDWDYYVEVNQLYAKAVLEEIKNEEDPFILVQDYHFALLPLFIKQERPDAKVAIFWHIPWPNPESFGICPWQKELLQGMLGADLIGFHTQYHCNNFLETVNNALESRVIWESFSVKVGNHFTMVKPFPISIAFTLKNYEAKPTPRQEPAELMKQHGVTAQYMCIGVERIDYTKGLIEKFLAVERFLDKYPSYQGKFTLVQIGAVSRALLKSYSDTVTAVETEINRINLKLKTKNWQPILFLKRHHSHEEIMPYYRAANLCMVTSLHDGMNLVAKEFIASRDQNDGVLILSRFAGASQELHGALIINPYDIEQTADTIKQALEMPKEKQIQKMKLMRRMIMNHNVYGWASNILRTMSSIQN</sequence>
<accession>A0ABS3YY80</accession>
<organism evidence="3 4">
    <name type="scientific">Niastella soli</name>
    <dbReference type="NCBI Taxonomy" id="2821487"/>
    <lineage>
        <taxon>Bacteria</taxon>
        <taxon>Pseudomonadati</taxon>
        <taxon>Bacteroidota</taxon>
        <taxon>Chitinophagia</taxon>
        <taxon>Chitinophagales</taxon>
        <taxon>Chitinophagaceae</taxon>
        <taxon>Niastella</taxon>
    </lineage>
</organism>
<keyword evidence="2" id="KW-1133">Transmembrane helix</keyword>
<dbReference type="InterPro" id="IPR001830">
    <property type="entry name" value="Glyco_trans_20"/>
</dbReference>
<feature type="transmembrane region" description="Helical" evidence="2">
    <location>
        <begin position="170"/>
        <end position="189"/>
    </location>
</feature>
<evidence type="ECO:0000313" key="4">
    <source>
        <dbReference type="Proteomes" id="UP000677244"/>
    </source>
</evidence>
<keyword evidence="2" id="KW-0812">Transmembrane</keyword>
<dbReference type="SUPFAM" id="SSF53756">
    <property type="entry name" value="UDP-Glycosyltransferase/glycogen phosphorylase"/>
    <property type="match status" value="1"/>
</dbReference>
<comment type="similarity">
    <text evidence="1">Belongs to the glycosyltransferase 20 family.</text>
</comment>
<dbReference type="Proteomes" id="UP000677244">
    <property type="component" value="Unassembled WGS sequence"/>
</dbReference>
<comment type="caution">
    <text evidence="3">The sequence shown here is derived from an EMBL/GenBank/DDBJ whole genome shotgun (WGS) entry which is preliminary data.</text>
</comment>
<evidence type="ECO:0000256" key="1">
    <source>
        <dbReference type="ARBA" id="ARBA00008799"/>
    </source>
</evidence>
<name>A0ABS3YY80_9BACT</name>
<dbReference type="PANTHER" id="PTHR10788">
    <property type="entry name" value="TREHALOSE-6-PHOSPHATE SYNTHASE"/>
    <property type="match status" value="1"/>
</dbReference>
<reference evidence="3 4" key="1">
    <citation type="submission" date="2021-03" db="EMBL/GenBank/DDBJ databases">
        <title>Assistant Professor.</title>
        <authorList>
            <person name="Huq M.A."/>
        </authorList>
    </citation>
    <scope>NUCLEOTIDE SEQUENCE [LARGE SCALE GENOMIC DNA]</scope>
    <source>
        <strain evidence="3 4">MAH-29</strain>
    </source>
</reference>
<dbReference type="EMBL" id="JAGHKO010000005">
    <property type="protein sequence ID" value="MBO9202833.1"/>
    <property type="molecule type" value="Genomic_DNA"/>
</dbReference>
<dbReference type="Pfam" id="PF00982">
    <property type="entry name" value="Glyco_transf_20"/>
    <property type="match status" value="1"/>
</dbReference>
<evidence type="ECO:0000313" key="3">
    <source>
        <dbReference type="EMBL" id="MBO9202833.1"/>
    </source>
</evidence>
<gene>
    <name evidence="3" type="ORF">J7I42_21265</name>
</gene>
<dbReference type="CDD" id="cd03788">
    <property type="entry name" value="GT20_TPS"/>
    <property type="match status" value="1"/>
</dbReference>
<evidence type="ECO:0000256" key="2">
    <source>
        <dbReference type="SAM" id="Phobius"/>
    </source>
</evidence>
<dbReference type="RefSeq" id="WP_209140886.1">
    <property type="nucleotide sequence ID" value="NZ_JAGHKO010000005.1"/>
</dbReference>
<protein>
    <submittedName>
        <fullName evidence="3">Trehalose-6-phosphate synthase</fullName>
    </submittedName>
</protein>